<evidence type="ECO:0000313" key="2">
    <source>
        <dbReference type="EMBL" id="PVH35338.1"/>
    </source>
</evidence>
<dbReference type="Proteomes" id="UP000243499">
    <property type="component" value="Chromosome 7"/>
</dbReference>
<evidence type="ECO:0000256" key="1">
    <source>
        <dbReference type="ARBA" id="ARBA00010954"/>
    </source>
</evidence>
<accession>A0A2T8ICG4</accession>
<gene>
    <name evidence="2" type="ORF">PAHAL_7G156300</name>
</gene>
<dbReference type="Gramene" id="PVH35338">
    <property type="protein sequence ID" value="PVH35338"/>
    <property type="gene ID" value="PAHAL_7G156300"/>
</dbReference>
<name>A0A2T8ICG4_9POAL</name>
<dbReference type="AlphaFoldDB" id="A0A2T8ICG4"/>
<dbReference type="Pfam" id="PF05794">
    <property type="entry name" value="Tcp11"/>
    <property type="match status" value="1"/>
</dbReference>
<dbReference type="PANTHER" id="PTHR12832:SF11">
    <property type="entry name" value="LD23868P"/>
    <property type="match status" value="1"/>
</dbReference>
<dbReference type="GO" id="GO:0007165">
    <property type="term" value="P:signal transduction"/>
    <property type="evidence" value="ECO:0007669"/>
    <property type="project" value="TreeGrafter"/>
</dbReference>
<dbReference type="PANTHER" id="PTHR12832">
    <property type="entry name" value="TESTIS-SPECIFIC PROTEIN PBS13 T-COMPLEX 11"/>
    <property type="match status" value="1"/>
</dbReference>
<reference evidence="2" key="1">
    <citation type="submission" date="2018-04" db="EMBL/GenBank/DDBJ databases">
        <title>WGS assembly of Panicum hallii.</title>
        <authorList>
            <person name="Lovell J."/>
            <person name="Jenkins J."/>
            <person name="Lowry D."/>
            <person name="Mamidi S."/>
            <person name="Sreedasyam A."/>
            <person name="Weng X."/>
            <person name="Barry K."/>
            <person name="Bonette J."/>
            <person name="Campitelli B."/>
            <person name="Daum C."/>
            <person name="Gordon S."/>
            <person name="Gould B."/>
            <person name="Lipzen A."/>
            <person name="Macqueen A."/>
            <person name="Palacio-Mejia J."/>
            <person name="Plott C."/>
            <person name="Shakirov E."/>
            <person name="Shu S."/>
            <person name="Yoshinaga Y."/>
            <person name="Zane M."/>
            <person name="Rokhsar D."/>
            <person name="Grimwood J."/>
            <person name="Schmutz J."/>
            <person name="Juenger T."/>
        </authorList>
    </citation>
    <scope>NUCLEOTIDE SEQUENCE [LARGE SCALE GENOMIC DNA]</scope>
    <source>
        <strain evidence="2">FIL2</strain>
    </source>
</reference>
<dbReference type="EMBL" id="CM008052">
    <property type="protein sequence ID" value="PVH35338.1"/>
    <property type="molecule type" value="Genomic_DNA"/>
</dbReference>
<protein>
    <submittedName>
        <fullName evidence="2">Uncharacterized protein</fullName>
    </submittedName>
</protein>
<comment type="similarity">
    <text evidence="1">Belongs to the TCP11 family.</text>
</comment>
<organism evidence="2">
    <name type="scientific">Panicum hallii</name>
    <dbReference type="NCBI Taxonomy" id="206008"/>
    <lineage>
        <taxon>Eukaryota</taxon>
        <taxon>Viridiplantae</taxon>
        <taxon>Streptophyta</taxon>
        <taxon>Embryophyta</taxon>
        <taxon>Tracheophyta</taxon>
        <taxon>Spermatophyta</taxon>
        <taxon>Magnoliopsida</taxon>
        <taxon>Liliopsida</taxon>
        <taxon>Poales</taxon>
        <taxon>Poaceae</taxon>
        <taxon>PACMAD clade</taxon>
        <taxon>Panicoideae</taxon>
        <taxon>Panicodae</taxon>
        <taxon>Paniceae</taxon>
        <taxon>Panicinae</taxon>
        <taxon>Panicum</taxon>
        <taxon>Panicum sect. Panicum</taxon>
    </lineage>
</organism>
<sequence>MNLLRLRAVQSQFQQVIVIATSMLTLRQVLMAENPKVTPAELENSISELFEALLKILDGSPNAGTDEIVEAMIGASASVSSPSEEKIQARKQMIARVFLKTLRPGDAVLKMVSRAVHCAFRGVVLGGSGPRGQKLADAALRRVGAAKLVGRVVKAAEVVIRVATVSVKVHGPWDAALMRM</sequence>
<dbReference type="InterPro" id="IPR008862">
    <property type="entry name" value="Tcp11"/>
</dbReference>
<proteinExistence type="inferred from homology"/>